<evidence type="ECO:0000256" key="3">
    <source>
        <dbReference type="SAM" id="SignalP"/>
    </source>
</evidence>
<feature type="chain" id="PRO_5009920446" evidence="3">
    <location>
        <begin position="26"/>
        <end position="319"/>
    </location>
</feature>
<gene>
    <name evidence="5" type="ORF">SAMN02745883_01614</name>
</gene>
<organism evidence="5 6">
    <name type="scientific">Caminicella sporogenes DSM 14501</name>
    <dbReference type="NCBI Taxonomy" id="1121266"/>
    <lineage>
        <taxon>Bacteria</taxon>
        <taxon>Bacillati</taxon>
        <taxon>Bacillota</taxon>
        <taxon>Clostridia</taxon>
        <taxon>Peptostreptococcales</taxon>
        <taxon>Caminicellaceae</taxon>
        <taxon>Caminicella</taxon>
    </lineage>
</organism>
<dbReference type="InterPro" id="IPR050922">
    <property type="entry name" value="LytR/CpsA/Psr_CW_biosynth"/>
</dbReference>
<name>A0A1M6QUJ7_9FIRM</name>
<dbReference type="NCBIfam" id="TIGR00350">
    <property type="entry name" value="lytR_cpsA_psr"/>
    <property type="match status" value="1"/>
</dbReference>
<evidence type="ECO:0000256" key="2">
    <source>
        <dbReference type="SAM" id="MobiDB-lite"/>
    </source>
</evidence>
<dbReference type="PANTHER" id="PTHR33392">
    <property type="entry name" value="POLYISOPRENYL-TEICHOIC ACID--PEPTIDOGLYCAN TEICHOIC ACID TRANSFERASE TAGU"/>
    <property type="match status" value="1"/>
</dbReference>
<evidence type="ECO:0000256" key="1">
    <source>
        <dbReference type="ARBA" id="ARBA00006068"/>
    </source>
</evidence>
<evidence type="ECO:0000313" key="6">
    <source>
        <dbReference type="Proteomes" id="UP000184082"/>
    </source>
</evidence>
<sequence length="319" mass="35997">MKTFLKSFIIAFVCFTLLIGSAAFAIMKFADDKQDRLNEYQSSNDEQNSKPDSKPEAEMTELEKLIQKSQRVNILLLGMEGPRTDTIILASFDPKSKNLDLVSIPRDTYFYSAGYDKLDQKKINAVYGRSGIKGIMKVASHVLGGVPIHEYVKVSYDGVEDIVDSLGGVKVNVPFNMDYDDPYAKPPLHIHLKKGVQTLNGKKAIQFLRFRKGNNGRGYPDGDLGRIKAQQQFLMAAMDKALSFRLPLVANTVFKFVKTSMDLSDVIYYAKSAIGIKKENIKTYRLPGRHKNMGLSYFIHDPAETEKLMIEIYKRGLEE</sequence>
<dbReference type="STRING" id="1121266.SAMN02745883_01614"/>
<dbReference type="Pfam" id="PF03816">
    <property type="entry name" value="LytR_cpsA_psr"/>
    <property type="match status" value="1"/>
</dbReference>
<dbReference type="AlphaFoldDB" id="A0A1M6QUJ7"/>
<evidence type="ECO:0000313" key="5">
    <source>
        <dbReference type="EMBL" id="SHK23845.1"/>
    </source>
</evidence>
<feature type="signal peptide" evidence="3">
    <location>
        <begin position="1"/>
        <end position="25"/>
    </location>
</feature>
<keyword evidence="6" id="KW-1185">Reference proteome</keyword>
<evidence type="ECO:0000259" key="4">
    <source>
        <dbReference type="Pfam" id="PF03816"/>
    </source>
</evidence>
<feature type="compositionally biased region" description="Basic and acidic residues" evidence="2">
    <location>
        <begin position="47"/>
        <end position="58"/>
    </location>
</feature>
<dbReference type="EMBL" id="FRAJ01000012">
    <property type="protein sequence ID" value="SHK23845.1"/>
    <property type="molecule type" value="Genomic_DNA"/>
</dbReference>
<dbReference type="RefSeq" id="WP_072967389.1">
    <property type="nucleotide sequence ID" value="NZ_FRAJ01000012.1"/>
</dbReference>
<dbReference type="Proteomes" id="UP000184082">
    <property type="component" value="Unassembled WGS sequence"/>
</dbReference>
<reference evidence="5 6" key="1">
    <citation type="submission" date="2016-11" db="EMBL/GenBank/DDBJ databases">
        <authorList>
            <person name="Jaros S."/>
            <person name="Januszkiewicz K."/>
            <person name="Wedrychowicz H."/>
        </authorList>
    </citation>
    <scope>NUCLEOTIDE SEQUENCE [LARGE SCALE GENOMIC DNA]</scope>
    <source>
        <strain evidence="5 6">DSM 14501</strain>
    </source>
</reference>
<feature type="domain" description="Cell envelope-related transcriptional attenuator" evidence="4">
    <location>
        <begin position="83"/>
        <end position="242"/>
    </location>
</feature>
<accession>A0A1M6QUJ7</accession>
<feature type="region of interest" description="Disordered" evidence="2">
    <location>
        <begin position="39"/>
        <end position="58"/>
    </location>
</feature>
<protein>
    <submittedName>
        <fullName evidence="5">Transcriptional attenuator, LytR family</fullName>
    </submittedName>
</protein>
<comment type="similarity">
    <text evidence="1">Belongs to the LytR/CpsA/Psr (LCP) family.</text>
</comment>
<dbReference type="InterPro" id="IPR004474">
    <property type="entry name" value="LytR_CpsA_psr"/>
</dbReference>
<dbReference type="PANTHER" id="PTHR33392:SF6">
    <property type="entry name" value="POLYISOPRENYL-TEICHOIC ACID--PEPTIDOGLYCAN TEICHOIC ACID TRANSFERASE TAGU"/>
    <property type="match status" value="1"/>
</dbReference>
<dbReference type="Gene3D" id="3.40.630.190">
    <property type="entry name" value="LCP protein"/>
    <property type="match status" value="1"/>
</dbReference>
<keyword evidence="3" id="KW-0732">Signal</keyword>
<proteinExistence type="inferred from homology"/>